<dbReference type="InterPro" id="IPR002921">
    <property type="entry name" value="Fungal_lipase-type"/>
</dbReference>
<dbReference type="OrthoDB" id="927373at2"/>
<evidence type="ECO:0000313" key="3">
    <source>
        <dbReference type="Proteomes" id="UP000253410"/>
    </source>
</evidence>
<dbReference type="AlphaFoldDB" id="A0A365XZT9"/>
<dbReference type="InterPro" id="IPR029058">
    <property type="entry name" value="AB_hydrolase_fold"/>
</dbReference>
<keyword evidence="3" id="KW-1185">Reference proteome</keyword>
<dbReference type="Proteomes" id="UP000253410">
    <property type="component" value="Unassembled WGS sequence"/>
</dbReference>
<gene>
    <name evidence="2" type="ORF">DF182_04500</name>
</gene>
<dbReference type="Gene3D" id="3.40.50.1820">
    <property type="entry name" value="alpha/beta hydrolase"/>
    <property type="match status" value="1"/>
</dbReference>
<proteinExistence type="predicted"/>
<dbReference type="RefSeq" id="WP_113614470.1">
    <property type="nucleotide sequence ID" value="NZ_QFFJ01000001.1"/>
</dbReference>
<dbReference type="GO" id="GO:0006629">
    <property type="term" value="P:lipid metabolic process"/>
    <property type="evidence" value="ECO:0007669"/>
    <property type="project" value="InterPro"/>
</dbReference>
<dbReference type="SUPFAM" id="SSF53474">
    <property type="entry name" value="alpha/beta-Hydrolases"/>
    <property type="match status" value="1"/>
</dbReference>
<evidence type="ECO:0000313" key="2">
    <source>
        <dbReference type="EMBL" id="RBL91867.1"/>
    </source>
</evidence>
<dbReference type="Pfam" id="PF01764">
    <property type="entry name" value="Lipase_3"/>
    <property type="match status" value="1"/>
</dbReference>
<feature type="domain" description="Fungal lipase-type" evidence="1">
    <location>
        <begin position="87"/>
        <end position="241"/>
    </location>
</feature>
<reference evidence="2 3" key="1">
    <citation type="submission" date="2018-05" db="EMBL/GenBank/DDBJ databases">
        <title>Chitinophaga sp. K3CV102501T nov., isolated from isolated from a monsoon evergreen broad-leaved forest soil.</title>
        <authorList>
            <person name="Lv Y."/>
        </authorList>
    </citation>
    <scope>NUCLEOTIDE SEQUENCE [LARGE SCALE GENOMIC DNA]</scope>
    <source>
        <strain evidence="2 3">GDMCC 1.1325</strain>
    </source>
</reference>
<accession>A0A365XZT9</accession>
<protein>
    <submittedName>
        <fullName evidence="2">Lipase</fullName>
    </submittedName>
</protein>
<organism evidence="2 3">
    <name type="scientific">Chitinophaga flava</name>
    <dbReference type="NCBI Taxonomy" id="2259036"/>
    <lineage>
        <taxon>Bacteria</taxon>
        <taxon>Pseudomonadati</taxon>
        <taxon>Bacteroidota</taxon>
        <taxon>Chitinophagia</taxon>
        <taxon>Chitinophagales</taxon>
        <taxon>Chitinophagaceae</taxon>
        <taxon>Chitinophaga</taxon>
    </lineage>
</organism>
<comment type="caution">
    <text evidence="2">The sequence shown here is derived from an EMBL/GenBank/DDBJ whole genome shotgun (WGS) entry which is preliminary data.</text>
</comment>
<sequence>MMSRILLFGFLFLFFGRNALTAQHLSPYFDAHEYSDMLKLSARQRDTPWTHLKGPVPEGYELAYRSEEMGLLNRWDFWINRSKGVGVISIRGTNGTASSWMENFYAGMVSTKGTLQLNDSTTFTYKLAEDNKAYVHAGWLLGLASMAPDIINKINHYYYQEGIHEFIIFGHSQGGAIAFLLRSYLHYYEGMPNNIVFKTYCSAPPKPGNLYYSYDFDYITRNGWALRVVNARDWVAEVPFSVQTSRDFNTVNPFANIKKVFKKQKFPVSTVLGYMYGRLDRPARRASRRFQRMLGKKAYTRVRKTLPEYKRPVFVNSHNYMPAGTPVILYPVKGYDEHFHFDGKNIFLHHSLDAYRWLLEHIYLTGNP</sequence>
<name>A0A365XZT9_9BACT</name>
<evidence type="ECO:0000259" key="1">
    <source>
        <dbReference type="Pfam" id="PF01764"/>
    </source>
</evidence>
<dbReference type="EMBL" id="QFFJ01000001">
    <property type="protein sequence ID" value="RBL91867.1"/>
    <property type="molecule type" value="Genomic_DNA"/>
</dbReference>